<dbReference type="Proteomes" id="UP001152302">
    <property type="component" value="Unassembled WGS sequence"/>
</dbReference>
<gene>
    <name evidence="2" type="ORF">M4L21_13555</name>
</gene>
<organism evidence="2 3">
    <name type="scientific">Staphylococcus equorum</name>
    <dbReference type="NCBI Taxonomy" id="246432"/>
    <lineage>
        <taxon>Bacteria</taxon>
        <taxon>Bacillati</taxon>
        <taxon>Bacillota</taxon>
        <taxon>Bacilli</taxon>
        <taxon>Bacillales</taxon>
        <taxon>Staphylococcaceae</taxon>
        <taxon>Staphylococcus</taxon>
    </lineage>
</organism>
<dbReference type="EMBL" id="JAMBPX010000011">
    <property type="protein sequence ID" value="MDG0860354.1"/>
    <property type="molecule type" value="Genomic_DNA"/>
</dbReference>
<dbReference type="InterPro" id="IPR008144">
    <property type="entry name" value="Guanylate_kin-like_dom"/>
</dbReference>
<proteinExistence type="predicted"/>
<dbReference type="Gene3D" id="3.40.50.300">
    <property type="entry name" value="P-loop containing nucleotide triphosphate hydrolases"/>
    <property type="match status" value="1"/>
</dbReference>
<reference evidence="2" key="1">
    <citation type="submission" date="2022-05" db="EMBL/GenBank/DDBJ databases">
        <title>Comparative genomics of Staphylococcus equorum isolates.</title>
        <authorList>
            <person name="Luelf R.H."/>
        </authorList>
    </citation>
    <scope>NUCLEOTIDE SEQUENCE</scope>
    <source>
        <strain evidence="2">TMW 2.2343</strain>
    </source>
</reference>
<name>A0A9X4R2W9_9STAP</name>
<evidence type="ECO:0000313" key="2">
    <source>
        <dbReference type="EMBL" id="MDG0860354.1"/>
    </source>
</evidence>
<evidence type="ECO:0000313" key="3">
    <source>
        <dbReference type="Proteomes" id="UP001152302"/>
    </source>
</evidence>
<dbReference type="SUPFAM" id="SSF52540">
    <property type="entry name" value="P-loop containing nucleoside triphosphate hydrolases"/>
    <property type="match status" value="1"/>
</dbReference>
<dbReference type="AlphaFoldDB" id="A0A9X4R2W9"/>
<comment type="caution">
    <text evidence="2">The sequence shown here is derived from an EMBL/GenBank/DDBJ whole genome shotgun (WGS) entry which is preliminary data.</text>
</comment>
<dbReference type="InterPro" id="IPR008145">
    <property type="entry name" value="GK/Ca_channel_bsu"/>
</dbReference>
<dbReference type="PROSITE" id="PS50052">
    <property type="entry name" value="GUANYLATE_KINASE_2"/>
    <property type="match status" value="1"/>
</dbReference>
<dbReference type="RefSeq" id="WP_277595873.1">
    <property type="nucleotide sequence ID" value="NZ_JAMBPX010000011.1"/>
</dbReference>
<sequence>MIYAILGKSSSGKTTITKELVKRGLGNQIITTTTRPIRKKEENENDYFFTCERMFGMMKEQDKLISIFVSENGWKYGINTDQLQSKEDLFVVIEPSGYDQLIDYIGKENITSILIESLYSTRMVRSIKRGDSFEEVLRRAHSDDQDFEGINEKVDYIILNSFDYERSLDHIIDEIQITIGK</sequence>
<dbReference type="Pfam" id="PF00625">
    <property type="entry name" value="Guanylate_kin"/>
    <property type="match status" value="1"/>
</dbReference>
<accession>A0A9X4R2W9</accession>
<dbReference type="Gene3D" id="3.30.63.10">
    <property type="entry name" value="Guanylate Kinase phosphate binding domain"/>
    <property type="match status" value="1"/>
</dbReference>
<feature type="domain" description="Guanylate kinase-like" evidence="1">
    <location>
        <begin position="1"/>
        <end position="176"/>
    </location>
</feature>
<evidence type="ECO:0000259" key="1">
    <source>
        <dbReference type="PROSITE" id="PS50052"/>
    </source>
</evidence>
<protein>
    <recommendedName>
        <fullName evidence="1">Guanylate kinase-like domain-containing protein</fullName>
    </recommendedName>
</protein>
<dbReference type="InterPro" id="IPR027417">
    <property type="entry name" value="P-loop_NTPase"/>
</dbReference>